<dbReference type="RefSeq" id="WP_337318943.1">
    <property type="nucleotide sequence ID" value="NZ_JBBDGN010000005.1"/>
</dbReference>
<feature type="transmembrane region" description="Helical" evidence="1">
    <location>
        <begin position="20"/>
        <end position="41"/>
    </location>
</feature>
<keyword evidence="1" id="KW-0472">Membrane</keyword>
<feature type="transmembrane region" description="Helical" evidence="1">
    <location>
        <begin position="61"/>
        <end position="82"/>
    </location>
</feature>
<sequence>MARNTEQETVEATIRPVPRYGVFMGVGVVVGLIAAAFLTWIGSYEPSAALDVVYPAGQVFGFLLLWTVPIGLALGGVVALLLERTSRKHARTVRVSHETVTTDD</sequence>
<accession>A0ABU8LJC6</accession>
<comment type="caution">
    <text evidence="2">The sequence shown here is derived from an EMBL/GenBank/DDBJ whole genome shotgun (WGS) entry which is preliminary data.</text>
</comment>
<evidence type="ECO:0000313" key="2">
    <source>
        <dbReference type="EMBL" id="MEJ1091430.1"/>
    </source>
</evidence>
<gene>
    <name evidence="2" type="ORF">WDU93_06940</name>
</gene>
<reference evidence="2 3" key="1">
    <citation type="submission" date="2024-02" db="EMBL/GenBank/DDBJ databases">
        <authorList>
            <person name="Saticioglu I.B."/>
        </authorList>
    </citation>
    <scope>NUCLEOTIDE SEQUENCE [LARGE SCALE GENOMIC DNA]</scope>
    <source>
        <strain evidence="2 3">Mu-43</strain>
    </source>
</reference>
<keyword evidence="1" id="KW-0812">Transmembrane</keyword>
<proteinExistence type="predicted"/>
<evidence type="ECO:0000313" key="3">
    <source>
        <dbReference type="Proteomes" id="UP001366085"/>
    </source>
</evidence>
<evidence type="ECO:0000256" key="1">
    <source>
        <dbReference type="SAM" id="Phobius"/>
    </source>
</evidence>
<protein>
    <submittedName>
        <fullName evidence="2">Potassium transporter Trk</fullName>
    </submittedName>
</protein>
<keyword evidence="1" id="KW-1133">Transmembrane helix</keyword>
<organism evidence="2 3">
    <name type="scientific">Microbacterium istanbulense</name>
    <dbReference type="NCBI Taxonomy" id="3122049"/>
    <lineage>
        <taxon>Bacteria</taxon>
        <taxon>Bacillati</taxon>
        <taxon>Actinomycetota</taxon>
        <taxon>Actinomycetes</taxon>
        <taxon>Micrococcales</taxon>
        <taxon>Microbacteriaceae</taxon>
        <taxon>Microbacterium</taxon>
    </lineage>
</organism>
<dbReference type="EMBL" id="JBBDGN010000005">
    <property type="protein sequence ID" value="MEJ1091430.1"/>
    <property type="molecule type" value="Genomic_DNA"/>
</dbReference>
<name>A0ABU8LJC6_9MICO</name>
<dbReference type="Proteomes" id="UP001366085">
    <property type="component" value="Unassembled WGS sequence"/>
</dbReference>
<keyword evidence="3" id="KW-1185">Reference proteome</keyword>